<dbReference type="Proteomes" id="UP000007882">
    <property type="component" value="Chromosome"/>
</dbReference>
<evidence type="ECO:0000259" key="1">
    <source>
        <dbReference type="Pfam" id="PF12697"/>
    </source>
</evidence>
<dbReference type="SUPFAM" id="SSF53474">
    <property type="entry name" value="alpha/beta-Hydrolases"/>
    <property type="match status" value="1"/>
</dbReference>
<organism evidence="2 3">
    <name type="scientific">Actinoplanes missouriensis (strain ATCC 14538 / DSM 43046 / CBS 188.64 / JCM 3121 / NBRC 102363 / NCIMB 12654 / NRRL B-3342 / UNCC 431)</name>
    <dbReference type="NCBI Taxonomy" id="512565"/>
    <lineage>
        <taxon>Bacteria</taxon>
        <taxon>Bacillati</taxon>
        <taxon>Actinomycetota</taxon>
        <taxon>Actinomycetes</taxon>
        <taxon>Micromonosporales</taxon>
        <taxon>Micromonosporaceae</taxon>
        <taxon>Actinoplanes</taxon>
    </lineage>
</organism>
<dbReference type="InterPro" id="IPR000073">
    <property type="entry name" value="AB_hydrolase_1"/>
</dbReference>
<dbReference type="PATRIC" id="fig|512565.3.peg.2575"/>
<evidence type="ECO:0000313" key="2">
    <source>
        <dbReference type="EMBL" id="BAL87795.1"/>
    </source>
</evidence>
<evidence type="ECO:0000313" key="3">
    <source>
        <dbReference type="Proteomes" id="UP000007882"/>
    </source>
</evidence>
<dbReference type="HOGENOM" id="CLU_046066_2_0_11"/>
<sequence>MSPGGESFRHSPTAFSEEAMPDVTVVLVHGAFAESASWNGVIERLAAADVAAVTVANPLRGVATDAAYVRDVVASLDTPVILVGHSYGGQVITQAAADAPAVRALVFVAAFAPEIGETALVLSNRFVGSTLGDAVVARPLTGGGLELSISPAKFPHQFAADADPGQAALMAITQRPITEAALNEALTGDEPAWRRLPSWFIWGSEDRNIPAAALRWMGERAGGKELIEISGAGHALPVSQPDPVADTILQAVAAVRA</sequence>
<accession>I0H458</accession>
<dbReference type="InterPro" id="IPR029058">
    <property type="entry name" value="AB_hydrolase_fold"/>
</dbReference>
<dbReference type="eggNOG" id="COG1073">
    <property type="taxonomic scope" value="Bacteria"/>
</dbReference>
<dbReference type="EMBL" id="AP012319">
    <property type="protein sequence ID" value="BAL87795.1"/>
    <property type="molecule type" value="Genomic_DNA"/>
</dbReference>
<dbReference type="AlphaFoldDB" id="I0H458"/>
<keyword evidence="3" id="KW-1185">Reference proteome</keyword>
<feature type="domain" description="AB hydrolase-1" evidence="1">
    <location>
        <begin position="25"/>
        <end position="246"/>
    </location>
</feature>
<gene>
    <name evidence="2" type="ordered locus">AMIS_25750</name>
</gene>
<dbReference type="STRING" id="512565.AMIS_25750"/>
<dbReference type="GO" id="GO:0003824">
    <property type="term" value="F:catalytic activity"/>
    <property type="evidence" value="ECO:0007669"/>
    <property type="project" value="UniProtKB-ARBA"/>
</dbReference>
<proteinExistence type="predicted"/>
<dbReference type="PANTHER" id="PTHR37017">
    <property type="entry name" value="AB HYDROLASE-1 DOMAIN-CONTAINING PROTEIN-RELATED"/>
    <property type="match status" value="1"/>
</dbReference>
<dbReference type="Gene3D" id="3.40.50.1820">
    <property type="entry name" value="alpha/beta hydrolase"/>
    <property type="match status" value="1"/>
</dbReference>
<dbReference type="PANTHER" id="PTHR37017:SF11">
    <property type="entry name" value="ESTERASE_LIPASE_THIOESTERASE DOMAIN-CONTAINING PROTEIN"/>
    <property type="match status" value="1"/>
</dbReference>
<reference evidence="2 3" key="1">
    <citation type="submission" date="2012-02" db="EMBL/GenBank/DDBJ databases">
        <title>Complete genome sequence of Actinoplanes missouriensis 431 (= NBRC 102363).</title>
        <authorList>
            <person name="Ohnishi Y."/>
            <person name="Ishikawa J."/>
            <person name="Sekine M."/>
            <person name="Hosoyama A."/>
            <person name="Harada T."/>
            <person name="Narita H."/>
            <person name="Hata T."/>
            <person name="Konno Y."/>
            <person name="Tutikane K."/>
            <person name="Fujita N."/>
            <person name="Horinouchi S."/>
            <person name="Hayakawa M."/>
        </authorList>
    </citation>
    <scope>NUCLEOTIDE SEQUENCE [LARGE SCALE GENOMIC DNA]</scope>
    <source>
        <strain evidence="3">ATCC 14538 / DSM 43046 / CBS 188.64 / JCM 3121 / NBRC 102363 / NCIMB 12654 / NRRL B-3342 / UNCC 431</strain>
    </source>
</reference>
<protein>
    <recommendedName>
        <fullName evidence="1">AB hydrolase-1 domain-containing protein</fullName>
    </recommendedName>
</protein>
<dbReference type="KEGG" id="ams:AMIS_25750"/>
<dbReference type="Pfam" id="PF12697">
    <property type="entry name" value="Abhydrolase_6"/>
    <property type="match status" value="1"/>
</dbReference>
<name>I0H458_ACTM4</name>
<dbReference type="InterPro" id="IPR052897">
    <property type="entry name" value="Sec-Metab_Biosynth_Hydrolase"/>
</dbReference>